<keyword evidence="5 8" id="KW-0812">Transmembrane</keyword>
<feature type="transmembrane region" description="Helical" evidence="8">
    <location>
        <begin position="38"/>
        <end position="58"/>
    </location>
</feature>
<dbReference type="Gene3D" id="1.20.1250.20">
    <property type="entry name" value="MFS general substrate transporter like domains"/>
    <property type="match status" value="2"/>
</dbReference>
<accession>A0ABQ1IDQ6</accession>
<evidence type="ECO:0000256" key="8">
    <source>
        <dbReference type="SAM" id="Phobius"/>
    </source>
</evidence>
<feature type="transmembrane region" description="Helical" evidence="8">
    <location>
        <begin position="93"/>
        <end position="111"/>
    </location>
</feature>
<feature type="transmembrane region" description="Helical" evidence="8">
    <location>
        <begin position="231"/>
        <end position="253"/>
    </location>
</feature>
<feature type="transmembrane region" description="Helical" evidence="8">
    <location>
        <begin position="204"/>
        <end position="225"/>
    </location>
</feature>
<feature type="transmembrane region" description="Helical" evidence="8">
    <location>
        <begin position="70"/>
        <end position="87"/>
    </location>
</feature>
<keyword evidence="11" id="KW-1185">Reference proteome</keyword>
<feature type="transmembrane region" description="Helical" evidence="8">
    <location>
        <begin position="5"/>
        <end position="26"/>
    </location>
</feature>
<feature type="transmembrane region" description="Helical" evidence="8">
    <location>
        <begin position="320"/>
        <end position="341"/>
    </location>
</feature>
<dbReference type="InterPro" id="IPR036259">
    <property type="entry name" value="MFS_trans_sf"/>
</dbReference>
<evidence type="ECO:0000256" key="4">
    <source>
        <dbReference type="ARBA" id="ARBA00022519"/>
    </source>
</evidence>
<dbReference type="Pfam" id="PF12832">
    <property type="entry name" value="MFS_1_like"/>
    <property type="match status" value="1"/>
</dbReference>
<evidence type="ECO:0000259" key="9">
    <source>
        <dbReference type="Pfam" id="PF12832"/>
    </source>
</evidence>
<reference evidence="11" key="1">
    <citation type="journal article" date="2019" name="Int. J. Syst. Evol. Microbiol.">
        <title>The Global Catalogue of Microorganisms (GCM) 10K type strain sequencing project: providing services to taxonomists for standard genome sequencing and annotation.</title>
        <authorList>
            <consortium name="The Broad Institute Genomics Platform"/>
            <consortium name="The Broad Institute Genome Sequencing Center for Infectious Disease"/>
            <person name="Wu L."/>
            <person name="Ma J."/>
        </authorList>
    </citation>
    <scope>NUCLEOTIDE SEQUENCE [LARGE SCALE GENOMIC DNA]</scope>
    <source>
        <strain evidence="11">CGMCC 1.15923</strain>
    </source>
</reference>
<dbReference type="PIRSF" id="PIRSF004925">
    <property type="entry name" value="HcaT"/>
    <property type="match status" value="1"/>
</dbReference>
<dbReference type="PANTHER" id="PTHR23522:SF10">
    <property type="entry name" value="3-PHENYLPROPIONIC ACID TRANSPORTER-RELATED"/>
    <property type="match status" value="1"/>
</dbReference>
<protein>
    <submittedName>
        <fullName evidence="10">MFS transporter</fullName>
    </submittedName>
</protein>
<keyword evidence="4" id="KW-0997">Cell inner membrane</keyword>
<dbReference type="Proteomes" id="UP000646152">
    <property type="component" value="Unassembled WGS sequence"/>
</dbReference>
<gene>
    <name evidence="10" type="primary">hcaT</name>
    <name evidence="10" type="ORF">GCM10011502_01700</name>
</gene>
<name>A0ABQ1IDQ6_9GAMM</name>
<dbReference type="NCBIfam" id="NF008346">
    <property type="entry name" value="PRK11128.1"/>
    <property type="match status" value="1"/>
</dbReference>
<organism evidence="10 11">
    <name type="scientific">Oceanisphaera marina</name>
    <dbReference type="NCBI Taxonomy" id="2017550"/>
    <lineage>
        <taxon>Bacteria</taxon>
        <taxon>Pseudomonadati</taxon>
        <taxon>Pseudomonadota</taxon>
        <taxon>Gammaproteobacteria</taxon>
        <taxon>Aeromonadales</taxon>
        <taxon>Aeromonadaceae</taxon>
        <taxon>Oceanisphaera</taxon>
    </lineage>
</organism>
<evidence type="ECO:0000256" key="2">
    <source>
        <dbReference type="ARBA" id="ARBA00022448"/>
    </source>
</evidence>
<evidence type="ECO:0000256" key="3">
    <source>
        <dbReference type="ARBA" id="ARBA00022475"/>
    </source>
</evidence>
<evidence type="ECO:0000256" key="1">
    <source>
        <dbReference type="ARBA" id="ARBA00004429"/>
    </source>
</evidence>
<feature type="transmembrane region" description="Helical" evidence="8">
    <location>
        <begin position="156"/>
        <end position="174"/>
    </location>
</feature>
<keyword evidence="7 8" id="KW-0472">Membrane</keyword>
<comment type="subcellular location">
    <subcellularLocation>
        <location evidence="1">Cell inner membrane</location>
        <topology evidence="1">Multi-pass membrane protein</topology>
    </subcellularLocation>
</comment>
<dbReference type="NCBIfam" id="NF037955">
    <property type="entry name" value="mfs"/>
    <property type="match status" value="1"/>
</dbReference>
<dbReference type="EMBL" id="BMKE01000001">
    <property type="protein sequence ID" value="GGB32370.1"/>
    <property type="molecule type" value="Genomic_DNA"/>
</dbReference>
<keyword evidence="2" id="KW-0813">Transport</keyword>
<dbReference type="SUPFAM" id="SSF103473">
    <property type="entry name" value="MFS general substrate transporter"/>
    <property type="match status" value="1"/>
</dbReference>
<evidence type="ECO:0000256" key="6">
    <source>
        <dbReference type="ARBA" id="ARBA00022989"/>
    </source>
</evidence>
<sequence length="381" mass="42393">MTPVFWLSSMFALFYFSYGIYLPYWSLWLSHAGAEAEFIGMLLGLGMVARCAGNLLVMSRIRAARHLLPAARWLAWLSLLSFAAFYLNQSSLALIVLMIGMNVIYPSLMPLNEALASRLIVQVRLDYGKARLWGSAAFIVANVAVGSLTSHWGEQWVLHMMVVAMGLMWLMSLLPMTPPPVEQQDERQGDSLLQVWRRPNMKRFLLIVALLQGSHAFYYGFSALYWQQQGYATSTIGYLWGLGVLAEIVVLAMNRQWFEAMTARRLLLAGALCSLVRWTIMGSTTHISWLILAQLLHAGSFCLSHLGAMRYISRDLASEAVIGAQALYAALAMGLMVALLLVASGQLYPVLGGYTFGLMAVVVVPACWLLRTSLTEYTRES</sequence>
<proteinExistence type="predicted"/>
<keyword evidence="6 8" id="KW-1133">Transmembrane helix</keyword>
<feature type="transmembrane region" description="Helical" evidence="8">
    <location>
        <begin position="265"/>
        <end position="281"/>
    </location>
</feature>
<feature type="transmembrane region" description="Helical" evidence="8">
    <location>
        <begin position="132"/>
        <end position="150"/>
    </location>
</feature>
<dbReference type="InterPro" id="IPR024989">
    <property type="entry name" value="MFS_assoc_dom"/>
</dbReference>
<keyword evidence="3" id="KW-1003">Cell membrane</keyword>
<feature type="transmembrane region" description="Helical" evidence="8">
    <location>
        <begin position="347"/>
        <end position="370"/>
    </location>
</feature>
<feature type="domain" description="Major facilitator superfamily associated" evidence="9">
    <location>
        <begin position="6"/>
        <end position="349"/>
    </location>
</feature>
<evidence type="ECO:0000313" key="11">
    <source>
        <dbReference type="Proteomes" id="UP000646152"/>
    </source>
</evidence>
<feature type="transmembrane region" description="Helical" evidence="8">
    <location>
        <begin position="287"/>
        <end position="308"/>
    </location>
</feature>
<evidence type="ECO:0000256" key="5">
    <source>
        <dbReference type="ARBA" id="ARBA00022692"/>
    </source>
</evidence>
<evidence type="ECO:0000256" key="7">
    <source>
        <dbReference type="ARBA" id="ARBA00023136"/>
    </source>
</evidence>
<dbReference type="InterPro" id="IPR026032">
    <property type="entry name" value="HcaT-like"/>
</dbReference>
<evidence type="ECO:0000313" key="10">
    <source>
        <dbReference type="EMBL" id="GGB32370.1"/>
    </source>
</evidence>
<comment type="caution">
    <text evidence="10">The sequence shown here is derived from an EMBL/GenBank/DDBJ whole genome shotgun (WGS) entry which is preliminary data.</text>
</comment>
<dbReference type="PANTHER" id="PTHR23522">
    <property type="entry name" value="BLL5896 PROTEIN"/>
    <property type="match status" value="1"/>
</dbReference>